<dbReference type="UniPathway" id="UPA00031">
    <property type="reaction ID" value="UER00007"/>
</dbReference>
<dbReference type="GO" id="GO:0005524">
    <property type="term" value="F:ATP binding"/>
    <property type="evidence" value="ECO:0007669"/>
    <property type="project" value="UniProtKB-KW"/>
</dbReference>
<evidence type="ECO:0000256" key="1">
    <source>
        <dbReference type="ARBA" id="ARBA00001460"/>
    </source>
</evidence>
<reference evidence="10" key="1">
    <citation type="journal article" date="1997" name="Gene">
        <title>Evolutionary relationship among rfb gene clusters synthesizing mannose homopolymer as O-specific polysaccharides in Escherichia coli and Klebsiella.</title>
        <authorList>
            <person name="Sugiyama T."/>
            <person name="Kido N."/>
            <person name="Kato Y."/>
            <person name="Koide N."/>
            <person name="Yoshida T."/>
            <person name="Yokochi T."/>
        </authorList>
    </citation>
    <scope>NUCLEOTIDE SEQUENCE</scope>
    <source>
        <strain evidence="14">K-11</strain>
        <strain evidence="9">K-11 serotype O3</strain>
        <strain evidence="16">K49S</strain>
        <strain evidence="10">K49S serotype O3</strain>
        <strain evidence="17">K57M</strain>
        <strain evidence="11">K57M serotype O5</strain>
        <strain evidence="18">K61S</strain>
        <strain evidence="12">K61S serotype O5</strain>
    </source>
</reference>
<dbReference type="SMR" id="Q7DLC3"/>
<comment type="pathway">
    <text evidence="2">Amino-acid biosynthesis; L-histidine biosynthesis; L-histidine from 5-phospho-alpha-D-ribose 1-diphosphate: step 2/9.</text>
</comment>
<evidence type="ECO:0000313" key="13">
    <source>
        <dbReference type="EMBL" id="BAA28308.1"/>
    </source>
</evidence>
<accession>Q7DLC3</accession>
<protein>
    <recommendedName>
        <fullName evidence="3">phosphoribosyl-ATP diphosphatase</fullName>
        <ecNumber evidence="3">3.6.1.31</ecNumber>
    </recommendedName>
</protein>
<organism evidence="10">
    <name type="scientific">Klebsiella pneumoniae</name>
    <dbReference type="NCBI Taxonomy" id="573"/>
    <lineage>
        <taxon>Bacteria</taxon>
        <taxon>Pseudomonadati</taxon>
        <taxon>Pseudomonadota</taxon>
        <taxon>Gammaproteobacteria</taxon>
        <taxon>Enterobacterales</taxon>
        <taxon>Enterobacteriaceae</taxon>
        <taxon>Klebsiella/Raoultella group</taxon>
        <taxon>Klebsiella</taxon>
        <taxon>Klebsiella pneumoniae complex</taxon>
    </lineage>
</organism>
<evidence type="ECO:0000313" key="14">
    <source>
        <dbReference type="EMBL" id="BAA28312.1"/>
    </source>
</evidence>
<name>Q7DLC3_KLEPN</name>
<sequence>TALAATVNDRFELKNEASDLMYHLLVLLQDQGLDLGEVIDNLKSRH</sequence>
<dbReference type="InterPro" id="IPR021130">
    <property type="entry name" value="PRib-ATP_PPHydrolase-like"/>
</dbReference>
<gene>
    <name evidence="10" type="primary">hisI</name>
</gene>
<evidence type="ECO:0000313" key="15">
    <source>
        <dbReference type="EMBL" id="BAA28314.1"/>
    </source>
</evidence>
<feature type="non-terminal residue" evidence="10">
    <location>
        <position position="1"/>
    </location>
</feature>
<proteinExistence type="predicted"/>
<evidence type="ECO:0000256" key="5">
    <source>
        <dbReference type="ARBA" id="ARBA00022741"/>
    </source>
</evidence>
<keyword evidence="6 10" id="KW-0378">Hydrolase</keyword>
<evidence type="ECO:0000256" key="4">
    <source>
        <dbReference type="ARBA" id="ARBA00022605"/>
    </source>
</evidence>
<evidence type="ECO:0000256" key="7">
    <source>
        <dbReference type="ARBA" id="ARBA00022840"/>
    </source>
</evidence>
<evidence type="ECO:0000313" key="18">
    <source>
        <dbReference type="EMBL" id="BAA28320.1"/>
    </source>
</evidence>
<evidence type="ECO:0000256" key="6">
    <source>
        <dbReference type="ARBA" id="ARBA00022801"/>
    </source>
</evidence>
<keyword evidence="7" id="KW-0067">ATP-binding</keyword>
<evidence type="ECO:0000256" key="2">
    <source>
        <dbReference type="ARBA" id="ARBA00005204"/>
    </source>
</evidence>
<comment type="catalytic activity">
    <reaction evidence="1">
        <text>1-(5-phospho-beta-D-ribosyl)-ATP + H2O = 1-(5-phospho-beta-D-ribosyl)-5'-AMP + diphosphate + H(+)</text>
        <dbReference type="Rhea" id="RHEA:22828"/>
        <dbReference type="ChEBI" id="CHEBI:15377"/>
        <dbReference type="ChEBI" id="CHEBI:15378"/>
        <dbReference type="ChEBI" id="CHEBI:33019"/>
        <dbReference type="ChEBI" id="CHEBI:59457"/>
        <dbReference type="ChEBI" id="CHEBI:73183"/>
        <dbReference type="EC" id="3.6.1.31"/>
    </reaction>
</comment>
<dbReference type="EMBL" id="AB009334">
    <property type="protein sequence ID" value="BAA28320.1"/>
    <property type="molecule type" value="Genomic_DNA"/>
</dbReference>
<dbReference type="EMBL" id="AB000188">
    <property type="protein sequence ID" value="BAA23255.1"/>
    <property type="molecule type" value="Genomic_DNA"/>
</dbReference>
<evidence type="ECO:0000313" key="12">
    <source>
        <dbReference type="EMBL" id="BAA23255.1"/>
    </source>
</evidence>
<keyword evidence="5" id="KW-0547">Nucleotide-binding</keyword>
<dbReference type="GO" id="GO:0000105">
    <property type="term" value="P:L-histidine biosynthetic process"/>
    <property type="evidence" value="ECO:0007669"/>
    <property type="project" value="UniProtKB-UniPathway"/>
</dbReference>
<keyword evidence="8" id="KW-0368">Histidine biosynthesis</keyword>
<dbReference type="AlphaFoldDB" id="Q7DLC3"/>
<evidence type="ECO:0000313" key="10">
    <source>
        <dbReference type="EMBL" id="BAA23249.1"/>
    </source>
</evidence>
<dbReference type="InterPro" id="IPR008179">
    <property type="entry name" value="HisE"/>
</dbReference>
<dbReference type="SUPFAM" id="SSF101386">
    <property type="entry name" value="all-alpha NTP pyrophosphatases"/>
    <property type="match status" value="1"/>
</dbReference>
<evidence type="ECO:0000256" key="8">
    <source>
        <dbReference type="ARBA" id="ARBA00023102"/>
    </source>
</evidence>
<dbReference type="EC" id="3.6.1.31" evidence="3"/>
<reference evidence="13" key="2">
    <citation type="journal article" date="1998" name="J. Bacteriol.">
        <title>Generation of Escherichia coli O9a serotype, a subtype of E. coli O9, by transfer of the wb* gene cluster of Klebsiella O3 into E. coli via recombination.</title>
        <authorList>
            <person name="Sugiyama T."/>
            <person name="Kido N."/>
            <person name="Kato Y."/>
            <person name="Koide N."/>
            <person name="Yoshida T."/>
            <person name="Yokochi T."/>
        </authorList>
    </citation>
    <scope>NUCLEOTIDE SEQUENCE</scope>
    <source>
        <strain evidence="14">K-11</strain>
        <strain evidence="13">K25SY</strain>
        <strain evidence="16">K49S</strain>
        <strain evidence="15">K51S</strain>
        <strain evidence="17">K57M</strain>
        <strain evidence="18">K61S</strain>
    </source>
</reference>
<evidence type="ECO:0000313" key="17">
    <source>
        <dbReference type="EMBL" id="BAA28318.1"/>
    </source>
</evidence>
<dbReference type="GO" id="GO:0004636">
    <property type="term" value="F:phosphoribosyl-ATP diphosphatase activity"/>
    <property type="evidence" value="ECO:0007669"/>
    <property type="project" value="UniProtKB-EC"/>
</dbReference>
<keyword evidence="4" id="KW-0028">Amino-acid biosynthesis</keyword>
<dbReference type="EMBL" id="AB000187">
    <property type="protein sequence ID" value="BAA23253.1"/>
    <property type="molecule type" value="Genomic_DNA"/>
</dbReference>
<evidence type="ECO:0000313" key="16">
    <source>
        <dbReference type="EMBL" id="BAA28316.1"/>
    </source>
</evidence>
<evidence type="ECO:0000313" key="11">
    <source>
        <dbReference type="EMBL" id="BAA23253.1"/>
    </source>
</evidence>
<dbReference type="EMBL" id="AB009332">
    <property type="protein sequence ID" value="BAA28316.1"/>
    <property type="molecule type" value="Genomic_DNA"/>
</dbReference>
<evidence type="ECO:0000313" key="9">
    <source>
        <dbReference type="EMBL" id="BAA23247.1"/>
    </source>
</evidence>
<dbReference type="EMBL" id="AB000185">
    <property type="protein sequence ID" value="BAA23249.1"/>
    <property type="molecule type" value="Genomic_DNA"/>
</dbReference>
<dbReference type="Gene3D" id="1.10.287.1080">
    <property type="entry name" value="MazG-like"/>
    <property type="match status" value="1"/>
</dbReference>
<dbReference type="EMBL" id="AB009333">
    <property type="protein sequence ID" value="BAA28318.1"/>
    <property type="molecule type" value="Genomic_DNA"/>
</dbReference>
<dbReference type="EMBL" id="AB009328">
    <property type="protein sequence ID" value="BAA28308.1"/>
    <property type="molecule type" value="Genomic_DNA"/>
</dbReference>
<dbReference type="EMBL" id="AB009331">
    <property type="protein sequence ID" value="BAA28314.1"/>
    <property type="molecule type" value="Genomic_DNA"/>
</dbReference>
<dbReference type="EMBL" id="AB000184">
    <property type="protein sequence ID" value="BAA23247.1"/>
    <property type="molecule type" value="Genomic_DNA"/>
</dbReference>
<dbReference type="EMBL" id="AB009330">
    <property type="protein sequence ID" value="BAA28312.1"/>
    <property type="molecule type" value="Genomic_DNA"/>
</dbReference>
<evidence type="ECO:0000256" key="3">
    <source>
        <dbReference type="ARBA" id="ARBA00012414"/>
    </source>
</evidence>
<dbReference type="CDD" id="cd11534">
    <property type="entry name" value="NTP-PPase_HisIE_like"/>
    <property type="match status" value="1"/>
</dbReference>
<dbReference type="Pfam" id="PF01503">
    <property type="entry name" value="PRA-PH"/>
    <property type="match status" value="1"/>
</dbReference>